<dbReference type="GO" id="GO:0030031">
    <property type="term" value="P:cell projection assembly"/>
    <property type="evidence" value="ECO:0007669"/>
    <property type="project" value="TreeGrafter"/>
</dbReference>
<dbReference type="InterPro" id="IPR020590">
    <property type="entry name" value="Guanylate_kinase_CS"/>
</dbReference>
<organism evidence="7 8">
    <name type="scientific">Chrysophaeum taylorii</name>
    <dbReference type="NCBI Taxonomy" id="2483200"/>
    <lineage>
        <taxon>Eukaryota</taxon>
        <taxon>Sar</taxon>
        <taxon>Stramenopiles</taxon>
        <taxon>Ochrophyta</taxon>
        <taxon>Pelagophyceae</taxon>
        <taxon>Pelagomonadales</taxon>
        <taxon>Pelagomonadaceae</taxon>
        <taxon>Chrysophaeum</taxon>
    </lineage>
</organism>
<dbReference type="Proteomes" id="UP001230188">
    <property type="component" value="Unassembled WGS sequence"/>
</dbReference>
<evidence type="ECO:0000256" key="1">
    <source>
        <dbReference type="ARBA" id="ARBA00012961"/>
    </source>
</evidence>
<gene>
    <name evidence="7" type="ORF">CTAYLR_006889</name>
</gene>
<evidence type="ECO:0000259" key="6">
    <source>
        <dbReference type="PROSITE" id="PS50052"/>
    </source>
</evidence>
<dbReference type="InterPro" id="IPR008144">
    <property type="entry name" value="Guanylate_kin-like_dom"/>
</dbReference>
<feature type="region of interest" description="Disordered" evidence="5">
    <location>
        <begin position="914"/>
        <end position="939"/>
    </location>
</feature>
<evidence type="ECO:0000313" key="7">
    <source>
        <dbReference type="EMBL" id="KAJ8604979.1"/>
    </source>
</evidence>
<dbReference type="PANTHER" id="PTHR12093">
    <property type="entry name" value="NCK-ASSOCIATED PROTEIN 1"/>
    <property type="match status" value="1"/>
</dbReference>
<dbReference type="PROSITE" id="PS00856">
    <property type="entry name" value="GUANYLATE_KINASE_1"/>
    <property type="match status" value="1"/>
</dbReference>
<evidence type="ECO:0000256" key="4">
    <source>
        <dbReference type="ARBA" id="ARBA00037947"/>
    </source>
</evidence>
<dbReference type="NCBIfam" id="TIGR03263">
    <property type="entry name" value="guanyl_kin"/>
    <property type="match status" value="1"/>
</dbReference>
<dbReference type="EC" id="2.7.4.8" evidence="1"/>
<dbReference type="GO" id="GO:0000902">
    <property type="term" value="P:cell morphogenesis"/>
    <property type="evidence" value="ECO:0007669"/>
    <property type="project" value="TreeGrafter"/>
</dbReference>
<proteinExistence type="inferred from homology"/>
<evidence type="ECO:0000256" key="2">
    <source>
        <dbReference type="ARBA" id="ARBA00022741"/>
    </source>
</evidence>
<name>A0AAD7XMV8_9STRA</name>
<keyword evidence="8" id="KW-1185">Reference proteome</keyword>
<evidence type="ECO:0000256" key="3">
    <source>
        <dbReference type="ARBA" id="ARBA00022840"/>
    </source>
</evidence>
<dbReference type="InterPro" id="IPR008145">
    <property type="entry name" value="GK/Ca_channel_bsu"/>
</dbReference>
<evidence type="ECO:0000313" key="8">
    <source>
        <dbReference type="Proteomes" id="UP001230188"/>
    </source>
</evidence>
<dbReference type="Pfam" id="PF00625">
    <property type="entry name" value="Guanylate_kin"/>
    <property type="match status" value="1"/>
</dbReference>
<feature type="domain" description="Guanylate kinase-like" evidence="6">
    <location>
        <begin position="6"/>
        <end position="192"/>
    </location>
</feature>
<feature type="region of interest" description="Disordered" evidence="5">
    <location>
        <begin position="1054"/>
        <end position="1073"/>
    </location>
</feature>
<dbReference type="InterPro" id="IPR027417">
    <property type="entry name" value="P-loop_NTPase"/>
</dbReference>
<dbReference type="InterPro" id="IPR019137">
    <property type="entry name" value="Nck-associated_protein-1"/>
</dbReference>
<dbReference type="SMART" id="SM00072">
    <property type="entry name" value="GuKc"/>
    <property type="match status" value="1"/>
</dbReference>
<dbReference type="SUPFAM" id="SSF52540">
    <property type="entry name" value="P-loop containing nucleoside triphosphate hydrolases"/>
    <property type="match status" value="1"/>
</dbReference>
<keyword evidence="3" id="KW-0067">ATP-binding</keyword>
<dbReference type="GO" id="GO:0031209">
    <property type="term" value="C:SCAR complex"/>
    <property type="evidence" value="ECO:0007669"/>
    <property type="project" value="TreeGrafter"/>
</dbReference>
<dbReference type="Pfam" id="PF09735">
    <property type="entry name" value="Nckap1"/>
    <property type="match status" value="2"/>
</dbReference>
<keyword evidence="2" id="KW-0547">Nucleotide-binding</keyword>
<dbReference type="PROSITE" id="PS50052">
    <property type="entry name" value="GUANYLATE_KINASE_2"/>
    <property type="match status" value="1"/>
</dbReference>
<comment type="caution">
    <text evidence="7">The sequence shown here is derived from an EMBL/GenBank/DDBJ whole genome shotgun (WGS) entry which is preliminary data.</text>
</comment>
<dbReference type="EMBL" id="JAQMWT010000319">
    <property type="protein sequence ID" value="KAJ8604979.1"/>
    <property type="molecule type" value="Genomic_DNA"/>
</dbReference>
<accession>A0AAD7XMV8</accession>
<dbReference type="Gene3D" id="3.40.50.300">
    <property type="entry name" value="P-loop containing nucleotide triphosphate hydrolases"/>
    <property type="match status" value="1"/>
</dbReference>
<sequence length="1455" mass="158677">MRMASLPPLVIAGCSGAGKGTLIAKLTEWDKNSFGFSVSHTTRDPRPGEVDGQHYHFTDNETMKRDIAAGLFLESACVHGNYYGTSKAAVEEVQDEGKICILDIDVQGVRRVKASTLSCKYLWIEAPDFNILEARLRSRGTESEEKILRRLGNAKAELAYARAYNSEERPFDAYLINDDLDTTFAQLLDILADWYPHIQPPPKPNKKKNLCTTLASLVARNPCFVPSFVEKYIVLIDNCEGLLAKTCRLAKTLRSEEKCYKSLKNPEWKGIRSKLLKSFPEVADLTRDPKYESFKQGAAATTGELKYAYELFQDVGAHCQLHLETARSMLAQSASWEANSCRDIVRNACHLFCAYCRLHFMLAMIEQRKQLCSLFAAAHYALKGSSEPRFSRLAMALRTFDEPVRALTEQFREYAKPLAEIVAQSLPTVALGANGAGDLVRRSALSAHEDTASLGSPCVAPLNARDKTGRSLHAELLVVRETCDFCVFATIACPGVLAESPAALNACRAACCDALVVAVFRGTSLNVHAELEGLGKWYPPRSVKQWPRDLKLAKLFKDWSKEAVTRCGLRHRERRAYLLGELEILDGLVAACPALAAPKAPLCAAAVSLALDETAWVLRHSPAHPAALPPKTRLKHYSSDHYNEPRLALLAGTACRLCERLRRTQRIIGDYYVDFLAGADARALEALAPLAARALPTDSSRKFREFFAGLPERLRDPELREDAYRAAQRVTRDGVFVGGDHSAAATRESRLASLRLDWRRVASVACASTRAGSMLKDDGVTSYLRRANLALLDRARLADGSQLARSCDFGALWPFRAQLVKAFEESLARAGAWAAHALRVLVVVARDAMRASAHPAAPEDGQEIAVEARAFGEAAAADKCGAAIRACLAQLAQSCSGLAEQIAPVQAAYRLERRDQAQRDQAQRGSGSGGGERPADEPAAGYESLAANAKLVDPIAVVESRLASLMAACRDDDFGTVVIHDTIFRPSEFAKSAVLVFLQHRIPQCFFDESGKTLHRPTAVERSIQAALSAAERAATYVDVDYAAYVASLVMDPGRSEEPAQRDDDGAPKPLSRGHAPIAEAAAQFYTRLVRRLPPGTVYCPPRNGFKPIAPTSDDAQSVEKYLSSHELEAYVRVVGADGARCLDRALTAAAVDEMALVKKCVCSKDAAFTKCLEKIRLGFLNGDWVSAARELGERRVLDSLLAAATRLGNVLELRRLVRAAAARAADRAAPHLAAAARLALDAAKADPATIAKAPDWLLASADAFQDQRDPTFAQNGDFDCPPYERDSALYDEAKALLESPDEWRLLPYAFAASLLAETGLWLPDLEALDNGAHVTSAALKALAHCFNGLPPHAPNAAKQAKAVVARFLEAAAAMLNWMRIHEKDFADLPVRAMAAYLEYVARDAAIPRSFLEKHLPYAVIHASLMDIAMGRQTAADEKKTPFVTSVFDVGGGES</sequence>
<dbReference type="GO" id="GO:0016477">
    <property type="term" value="P:cell migration"/>
    <property type="evidence" value="ECO:0007669"/>
    <property type="project" value="TreeGrafter"/>
</dbReference>
<dbReference type="GO" id="GO:0030866">
    <property type="term" value="P:cortical actin cytoskeleton organization"/>
    <property type="evidence" value="ECO:0007669"/>
    <property type="project" value="TreeGrafter"/>
</dbReference>
<evidence type="ECO:0000256" key="5">
    <source>
        <dbReference type="SAM" id="MobiDB-lite"/>
    </source>
</evidence>
<dbReference type="PANTHER" id="PTHR12093:SF10">
    <property type="entry name" value="MEMBRANE-ASSOCIATED PROTEIN HEM"/>
    <property type="match status" value="1"/>
</dbReference>
<dbReference type="GO" id="GO:0005524">
    <property type="term" value="F:ATP binding"/>
    <property type="evidence" value="ECO:0007669"/>
    <property type="project" value="UniProtKB-KW"/>
</dbReference>
<dbReference type="GO" id="GO:0004385">
    <property type="term" value="F:GMP kinase activity"/>
    <property type="evidence" value="ECO:0007669"/>
    <property type="project" value="UniProtKB-EC"/>
</dbReference>
<dbReference type="InterPro" id="IPR017665">
    <property type="entry name" value="Guanylate_kinase"/>
</dbReference>
<comment type="similarity">
    <text evidence="4">Belongs to the HEM-1/HEM-2 family.</text>
</comment>
<dbReference type="CDD" id="cd00071">
    <property type="entry name" value="GMPK"/>
    <property type="match status" value="1"/>
</dbReference>
<feature type="compositionally biased region" description="Basic and acidic residues" evidence="5">
    <location>
        <begin position="1054"/>
        <end position="1067"/>
    </location>
</feature>
<protein>
    <recommendedName>
        <fullName evidence="1">guanylate kinase</fullName>
        <ecNumber evidence="1">2.7.4.8</ecNumber>
    </recommendedName>
</protein>
<reference evidence="7" key="1">
    <citation type="submission" date="2023-01" db="EMBL/GenBank/DDBJ databases">
        <title>Metagenome sequencing of chrysophaentin producing Chrysophaeum taylorii.</title>
        <authorList>
            <person name="Davison J."/>
            <person name="Bewley C."/>
        </authorList>
    </citation>
    <scope>NUCLEOTIDE SEQUENCE</scope>
    <source>
        <strain evidence="7">NIES-1699</strain>
    </source>
</reference>